<evidence type="ECO:0000313" key="1">
    <source>
        <dbReference type="EMBL" id="KAJ9095583.1"/>
    </source>
</evidence>
<dbReference type="EMBL" id="JASBWT010000021">
    <property type="protein sequence ID" value="KAJ9095583.1"/>
    <property type="molecule type" value="Genomic_DNA"/>
</dbReference>
<sequence>MLKMRTMRCTDDPLMADELAFNGPSDLLALAGDSTMVEVVQLLVEMTVEMTAETLIDAVVLPDGAHLLDDEARLQDEHEVRLLDETETPEMTESERTEDDLGLLLAVDEAVEALHRMATGEAGSDERDQ</sequence>
<organism evidence="1 2">
    <name type="scientific">Naganishia friedmannii</name>
    <dbReference type="NCBI Taxonomy" id="89922"/>
    <lineage>
        <taxon>Eukaryota</taxon>
        <taxon>Fungi</taxon>
        <taxon>Dikarya</taxon>
        <taxon>Basidiomycota</taxon>
        <taxon>Agaricomycotina</taxon>
        <taxon>Tremellomycetes</taxon>
        <taxon>Filobasidiales</taxon>
        <taxon>Filobasidiaceae</taxon>
        <taxon>Naganishia</taxon>
    </lineage>
</organism>
<keyword evidence="2" id="KW-1185">Reference proteome</keyword>
<dbReference type="Proteomes" id="UP001227268">
    <property type="component" value="Unassembled WGS sequence"/>
</dbReference>
<accession>A0ACC2V946</accession>
<name>A0ACC2V946_9TREE</name>
<comment type="caution">
    <text evidence="1">The sequence shown here is derived from an EMBL/GenBank/DDBJ whole genome shotgun (WGS) entry which is preliminary data.</text>
</comment>
<protein>
    <submittedName>
        <fullName evidence="1">Uncharacterized protein</fullName>
    </submittedName>
</protein>
<gene>
    <name evidence="1" type="ORF">QFC21_005454</name>
</gene>
<evidence type="ECO:0000313" key="2">
    <source>
        <dbReference type="Proteomes" id="UP001227268"/>
    </source>
</evidence>
<reference evidence="1" key="1">
    <citation type="submission" date="2023-04" db="EMBL/GenBank/DDBJ databases">
        <title>Draft Genome sequencing of Naganishia species isolated from polar environments using Oxford Nanopore Technology.</title>
        <authorList>
            <person name="Leo P."/>
            <person name="Venkateswaran K."/>
        </authorList>
    </citation>
    <scope>NUCLEOTIDE SEQUENCE</scope>
    <source>
        <strain evidence="1">MNA-CCFEE 5423</strain>
    </source>
</reference>
<proteinExistence type="predicted"/>